<dbReference type="InterPro" id="IPR036291">
    <property type="entry name" value="NAD(P)-bd_dom_sf"/>
</dbReference>
<feature type="domain" description="RmlD-like substrate binding" evidence="1">
    <location>
        <begin position="1"/>
        <end position="275"/>
    </location>
</feature>
<evidence type="ECO:0000259" key="1">
    <source>
        <dbReference type="Pfam" id="PF04321"/>
    </source>
</evidence>
<dbReference type="PANTHER" id="PTHR10491">
    <property type="entry name" value="DTDP-4-DEHYDRORHAMNOSE REDUCTASE"/>
    <property type="match status" value="1"/>
</dbReference>
<name>A0A381P2V2_9ZZZZ</name>
<protein>
    <recommendedName>
        <fullName evidence="1">RmlD-like substrate binding domain-containing protein</fullName>
    </recommendedName>
</protein>
<organism evidence="2">
    <name type="scientific">marine metagenome</name>
    <dbReference type="NCBI Taxonomy" id="408172"/>
    <lineage>
        <taxon>unclassified sequences</taxon>
        <taxon>metagenomes</taxon>
        <taxon>ecological metagenomes</taxon>
    </lineage>
</organism>
<sequence>VLVTGAGGQLGREVVRVFEGGGRVVGLARAALNVADRESVHKAVVAFRPELVVNCAAWTDVDACELDPERAHRINAVAVGYLREAVEVIDAHLVHVSTDFVFDGEAITPYREDDPTAPLNAYGASKLAGEELAGPEATVVRTTWLQPADGPGMVERLLVALAASGPVTMGDERLACPTFIADLVPVLRYLADERVAGVVHATNGGVTSWFDFARGVAEAAGLDPGRVSRTGDPGLDGTMPALRPAYSALDNSVLRMLGHTAIRHHRDAIAEAVARTMA</sequence>
<proteinExistence type="predicted"/>
<dbReference type="Gene3D" id="3.90.25.10">
    <property type="entry name" value="UDP-galactose 4-epimerase, domain 1"/>
    <property type="match status" value="1"/>
</dbReference>
<dbReference type="NCBIfam" id="TIGR01214">
    <property type="entry name" value="rmlD"/>
    <property type="match status" value="1"/>
</dbReference>
<reference evidence="2" key="1">
    <citation type="submission" date="2018-05" db="EMBL/GenBank/DDBJ databases">
        <authorList>
            <person name="Lanie J.A."/>
            <person name="Ng W.-L."/>
            <person name="Kazmierczak K.M."/>
            <person name="Andrzejewski T.M."/>
            <person name="Davidsen T.M."/>
            <person name="Wayne K.J."/>
            <person name="Tettelin H."/>
            <person name="Glass J.I."/>
            <person name="Rusch D."/>
            <person name="Podicherti R."/>
            <person name="Tsui H.-C.T."/>
            <person name="Winkler M.E."/>
        </authorList>
    </citation>
    <scope>NUCLEOTIDE SEQUENCE</scope>
</reference>
<dbReference type="InterPro" id="IPR005913">
    <property type="entry name" value="dTDP_dehydrorham_reduct"/>
</dbReference>
<dbReference type="SUPFAM" id="SSF51735">
    <property type="entry name" value="NAD(P)-binding Rossmann-fold domains"/>
    <property type="match status" value="1"/>
</dbReference>
<dbReference type="EMBL" id="UINC01000789">
    <property type="protein sequence ID" value="SUZ61241.1"/>
    <property type="molecule type" value="Genomic_DNA"/>
</dbReference>
<dbReference type="AlphaFoldDB" id="A0A381P2V2"/>
<dbReference type="PANTHER" id="PTHR10491:SF4">
    <property type="entry name" value="METHIONINE ADENOSYLTRANSFERASE 2 SUBUNIT BETA"/>
    <property type="match status" value="1"/>
</dbReference>
<dbReference type="Pfam" id="PF04321">
    <property type="entry name" value="RmlD_sub_bind"/>
    <property type="match status" value="1"/>
</dbReference>
<feature type="non-terminal residue" evidence="2">
    <location>
        <position position="1"/>
    </location>
</feature>
<accession>A0A381P2V2</accession>
<gene>
    <name evidence="2" type="ORF">METZ01_LOCUS14095</name>
</gene>
<dbReference type="InterPro" id="IPR029903">
    <property type="entry name" value="RmlD-like-bd"/>
</dbReference>
<evidence type="ECO:0000313" key="2">
    <source>
        <dbReference type="EMBL" id="SUZ61241.1"/>
    </source>
</evidence>
<dbReference type="Gene3D" id="3.40.50.720">
    <property type="entry name" value="NAD(P)-binding Rossmann-like Domain"/>
    <property type="match status" value="1"/>
</dbReference>
<dbReference type="CDD" id="cd05254">
    <property type="entry name" value="dTDP_HR_like_SDR_e"/>
    <property type="match status" value="1"/>
</dbReference>